<dbReference type="EMBL" id="CP144089">
    <property type="protein sequence ID" value="WWD08123.1"/>
    <property type="molecule type" value="Genomic_DNA"/>
</dbReference>
<accession>A0AAX4KS75</accession>
<organism evidence="2 3">
    <name type="scientific">Kwoniella europaea PYCC6329</name>
    <dbReference type="NCBI Taxonomy" id="1423913"/>
    <lineage>
        <taxon>Eukaryota</taxon>
        <taxon>Fungi</taxon>
        <taxon>Dikarya</taxon>
        <taxon>Basidiomycota</taxon>
        <taxon>Agaricomycotina</taxon>
        <taxon>Tremellomycetes</taxon>
        <taxon>Tremellales</taxon>
        <taxon>Cryptococcaceae</taxon>
        <taxon>Kwoniella</taxon>
    </lineage>
</organism>
<gene>
    <name evidence="2" type="ORF">V865_006234</name>
</gene>
<feature type="region of interest" description="Disordered" evidence="1">
    <location>
        <begin position="265"/>
        <end position="286"/>
    </location>
</feature>
<dbReference type="Proteomes" id="UP001358614">
    <property type="component" value="Chromosome 1"/>
</dbReference>
<evidence type="ECO:0000313" key="3">
    <source>
        <dbReference type="Proteomes" id="UP001358614"/>
    </source>
</evidence>
<dbReference type="RefSeq" id="XP_066086090.1">
    <property type="nucleotide sequence ID" value="XM_066229993.1"/>
</dbReference>
<sequence>MSGSGSGSQRELKLESINEMAHPSNHELSMFYYHISEESKVNAPIQPKHVTWYATASTSQIKLSVDTLGQDISSLYERMVQDPSQYALSDNDFIQGAFVEEVDRQFPNDPNQGYRHKFVKESTINDIRKIKDMDEDGTCRAGYMVLGMKQIPTNQSSWYSFSKPKEVITDIRILISPQNIRHSISYTEKKEIINQFASEYISHKVSNEYPDFELACELKKRYSECEVMKVWDSTLDEFEGFENMSFVPFDRTPAQTEAEVKVAQEYKRGKNSTTETEEDEEWVDWD</sequence>
<evidence type="ECO:0000313" key="2">
    <source>
        <dbReference type="EMBL" id="WWD08123.1"/>
    </source>
</evidence>
<feature type="compositionally biased region" description="Acidic residues" evidence="1">
    <location>
        <begin position="275"/>
        <end position="286"/>
    </location>
</feature>
<reference evidence="2 3" key="1">
    <citation type="submission" date="2024-01" db="EMBL/GenBank/DDBJ databases">
        <title>Comparative genomics of Cryptococcus and Kwoniella reveals pathogenesis evolution and contrasting modes of karyotype evolution via chromosome fusion or intercentromeric recombination.</title>
        <authorList>
            <person name="Coelho M.A."/>
            <person name="David-Palma M."/>
            <person name="Shea T."/>
            <person name="Bowers K."/>
            <person name="McGinley-Smith S."/>
            <person name="Mohammad A.W."/>
            <person name="Gnirke A."/>
            <person name="Yurkov A.M."/>
            <person name="Nowrousian M."/>
            <person name="Sun S."/>
            <person name="Cuomo C.A."/>
            <person name="Heitman J."/>
        </authorList>
    </citation>
    <scope>NUCLEOTIDE SEQUENCE [LARGE SCALE GENOMIC DNA]</scope>
    <source>
        <strain evidence="2 3">PYCC6329</strain>
    </source>
</reference>
<name>A0AAX4KS75_9TREE</name>
<protein>
    <submittedName>
        <fullName evidence="2">Uncharacterized protein</fullName>
    </submittedName>
</protein>
<dbReference type="KEGG" id="ker:91105035"/>
<keyword evidence="3" id="KW-1185">Reference proteome</keyword>
<evidence type="ECO:0000256" key="1">
    <source>
        <dbReference type="SAM" id="MobiDB-lite"/>
    </source>
</evidence>
<dbReference type="AlphaFoldDB" id="A0AAX4KS75"/>
<proteinExistence type="predicted"/>
<dbReference type="GeneID" id="91105035"/>